<dbReference type="Pfam" id="PF20028">
    <property type="entry name" value="VMAP-C"/>
    <property type="match status" value="1"/>
</dbReference>
<reference evidence="4 5" key="1">
    <citation type="submission" date="2018-08" db="EMBL/GenBank/DDBJ databases">
        <title>Genomic Encyclopedia of Archaeal and Bacterial Type Strains, Phase II (KMG-II): from individual species to whole genera.</title>
        <authorList>
            <person name="Goeker M."/>
        </authorList>
    </citation>
    <scope>NUCLEOTIDE SEQUENCE [LARGE SCALE GENOMIC DNA]</scope>
    <source>
        <strain evidence="4 5">DSM 45791</strain>
    </source>
</reference>
<feature type="domain" description="vWA-MoxR associated protein C-terminal" evidence="3">
    <location>
        <begin position="256"/>
        <end position="500"/>
    </location>
</feature>
<keyword evidence="5" id="KW-1185">Reference proteome</keyword>
<comment type="caution">
    <text evidence="4">The sequence shown here is derived from an EMBL/GenBank/DDBJ whole genome shotgun (WGS) entry which is preliminary data.</text>
</comment>
<dbReference type="InterPro" id="IPR045555">
    <property type="entry name" value="VMAP-M0"/>
</dbReference>
<dbReference type="Proteomes" id="UP000256269">
    <property type="component" value="Unassembled WGS sequence"/>
</dbReference>
<dbReference type="Pfam" id="PF19956">
    <property type="entry name" value="EAD2"/>
    <property type="match status" value="1"/>
</dbReference>
<sequence>MEPTHDAVRLRLQEDFVLWLEDCPTLQSENARLALVERLAVCFGAPLPLRAMPTVRAGFIELVTVCGRQPDGLAALVKQVRFLDPLAADGQRMAELADEWQAFSLIFGTGSVDLTADRSWAELRAVLLPVRLSGTTPGEEGRAVSGLARVATDYRLAGLPPHCSTVWSAFTHLVGANAAPKSLPPWMVFLDCVAERLAADLARARAVQRWVRQYAREWGLEQRLDDAPWRARHKADEVRWPAYLVIQVNPDPRGSDRIVLSHWWQHDQPEWRPRRQRDRHITRADLRSEFDDVVTEVEAALGTMAEVRPTTRLMLEFVLPLEMLNEPVEFWLQRSPVGGEPRPFVLDHSIVLRSLERLREPSLHLAWRRRWEAFKRQPRAVRAYWSQPSGVNYFGRLAADLSSDQTIVSLVLSEPLTPGNAKAREEWATALRCGVPAILWHREDCGDSDFRAAVAAIAADGGLARLPERISELRQAALRVGPDELAARLGRNLAVLWDDPERLPESPRAVGVSGEGTA</sequence>
<dbReference type="InterPro" id="IPR045450">
    <property type="entry name" value="VMAP_C"/>
</dbReference>
<evidence type="ECO:0000313" key="5">
    <source>
        <dbReference type="Proteomes" id="UP000256269"/>
    </source>
</evidence>
<dbReference type="AlphaFoldDB" id="A0A3E0H102"/>
<protein>
    <submittedName>
        <fullName evidence="4">Uncharacterized protein</fullName>
    </submittedName>
</protein>
<name>A0A3E0H102_9PSEU</name>
<dbReference type="EMBL" id="QUNO01000016">
    <property type="protein sequence ID" value="REH36335.1"/>
    <property type="molecule type" value="Genomic_DNA"/>
</dbReference>
<evidence type="ECO:0000259" key="3">
    <source>
        <dbReference type="Pfam" id="PF20028"/>
    </source>
</evidence>
<dbReference type="InterPro" id="IPR045431">
    <property type="entry name" value="EAD2"/>
</dbReference>
<feature type="domain" description="Effector-associated" evidence="2">
    <location>
        <begin position="20"/>
        <end position="98"/>
    </location>
</feature>
<proteinExistence type="predicted"/>
<gene>
    <name evidence="4" type="ORF">BCF44_116204</name>
</gene>
<dbReference type="RefSeq" id="WP_379797191.1">
    <property type="nucleotide sequence ID" value="NZ_CP144375.1"/>
</dbReference>
<evidence type="ECO:0000259" key="2">
    <source>
        <dbReference type="Pfam" id="PF19956"/>
    </source>
</evidence>
<dbReference type="Pfam" id="PF19916">
    <property type="entry name" value="VMAP-M0"/>
    <property type="match status" value="1"/>
</dbReference>
<organism evidence="4 5">
    <name type="scientific">Kutzneria buriramensis</name>
    <dbReference type="NCBI Taxonomy" id="1045776"/>
    <lineage>
        <taxon>Bacteria</taxon>
        <taxon>Bacillati</taxon>
        <taxon>Actinomycetota</taxon>
        <taxon>Actinomycetes</taxon>
        <taxon>Pseudonocardiales</taxon>
        <taxon>Pseudonocardiaceae</taxon>
        <taxon>Kutzneria</taxon>
    </lineage>
</organism>
<accession>A0A3E0H102</accession>
<evidence type="ECO:0000313" key="4">
    <source>
        <dbReference type="EMBL" id="REH36335.1"/>
    </source>
</evidence>
<evidence type="ECO:0000259" key="1">
    <source>
        <dbReference type="Pfam" id="PF19916"/>
    </source>
</evidence>
<feature type="domain" description="vWA-MoxR associated protein middle region 0" evidence="1">
    <location>
        <begin position="117"/>
        <end position="226"/>
    </location>
</feature>